<feature type="domain" description="UGGT thioredoxin-like" evidence="12">
    <location>
        <begin position="489"/>
        <end position="731"/>
    </location>
</feature>
<proteinExistence type="inferred from homology"/>
<evidence type="ECO:0000313" key="15">
    <source>
        <dbReference type="EMBL" id="KAJ7946609.1"/>
    </source>
</evidence>
<evidence type="ECO:0000259" key="14">
    <source>
        <dbReference type="Pfam" id="PF18404"/>
    </source>
</evidence>
<evidence type="ECO:0000256" key="6">
    <source>
        <dbReference type="ARBA" id="ARBA00022729"/>
    </source>
</evidence>
<comment type="subcellular location">
    <subcellularLocation>
        <location evidence="2">Endoplasmic reticulum lumen</location>
    </subcellularLocation>
</comment>
<feature type="domain" description="UGGT thioredoxin-like" evidence="10">
    <location>
        <begin position="47"/>
        <end position="271"/>
    </location>
</feature>
<dbReference type="GO" id="GO:0005788">
    <property type="term" value="C:endoplasmic reticulum lumen"/>
    <property type="evidence" value="ECO:0007669"/>
    <property type="project" value="UniProtKB-SubCell"/>
</dbReference>
<dbReference type="Pfam" id="PF18403">
    <property type="entry name" value="Thioredoxin_15"/>
    <property type="match status" value="1"/>
</dbReference>
<evidence type="ECO:0000259" key="12">
    <source>
        <dbReference type="Pfam" id="PF18402"/>
    </source>
</evidence>
<dbReference type="GO" id="GO:0018279">
    <property type="term" value="P:protein N-linked glycosylation via asparagine"/>
    <property type="evidence" value="ECO:0007669"/>
    <property type="project" value="TreeGrafter"/>
</dbReference>
<dbReference type="CDD" id="cd06432">
    <property type="entry name" value="GT8_HUGT1_C_like"/>
    <property type="match status" value="1"/>
</dbReference>
<reference evidence="15" key="1">
    <citation type="journal article" date="2023" name="Science">
        <title>Elucidation of the pathway for biosynthesis of saponin adjuvants from the soapbark tree.</title>
        <authorList>
            <person name="Reed J."/>
            <person name="Orme A."/>
            <person name="El-Demerdash A."/>
            <person name="Owen C."/>
            <person name="Martin L.B.B."/>
            <person name="Misra R.C."/>
            <person name="Kikuchi S."/>
            <person name="Rejzek M."/>
            <person name="Martin A.C."/>
            <person name="Harkess A."/>
            <person name="Leebens-Mack J."/>
            <person name="Louveau T."/>
            <person name="Stephenson M.J."/>
            <person name="Osbourn A."/>
        </authorList>
    </citation>
    <scope>NUCLEOTIDE SEQUENCE</scope>
    <source>
        <strain evidence="15">S10</strain>
    </source>
</reference>
<protein>
    <submittedName>
        <fullName evidence="15">UDP-glucose:glycoprotein glucosyltransferase</fullName>
    </submittedName>
</protein>
<gene>
    <name evidence="15" type="ORF">O6P43_031512</name>
</gene>
<evidence type="ECO:0000256" key="9">
    <source>
        <dbReference type="SAM" id="SignalP"/>
    </source>
</evidence>
<dbReference type="SUPFAM" id="SSF53448">
    <property type="entry name" value="Nucleotide-diphospho-sugar transferases"/>
    <property type="match status" value="1"/>
</dbReference>
<comment type="caution">
    <text evidence="15">The sequence shown here is derived from an EMBL/GenBank/DDBJ whole genome shotgun (WGS) entry which is preliminary data.</text>
</comment>
<evidence type="ECO:0000256" key="1">
    <source>
        <dbReference type="ARBA" id="ARBA00001913"/>
    </source>
</evidence>
<evidence type="ECO:0000256" key="8">
    <source>
        <dbReference type="ARBA" id="ARBA00023180"/>
    </source>
</evidence>
<evidence type="ECO:0000256" key="5">
    <source>
        <dbReference type="ARBA" id="ARBA00022679"/>
    </source>
</evidence>
<evidence type="ECO:0000256" key="4">
    <source>
        <dbReference type="ARBA" id="ARBA00006351"/>
    </source>
</evidence>
<feature type="domain" description="Glucosyltransferase 24 catalytic" evidence="14">
    <location>
        <begin position="1306"/>
        <end position="1539"/>
    </location>
</feature>
<sequence>MGTCCRSGWWVLIVLVCLGLCGIGLVSADNRRPKNVQVAVRAKWSGTPLLLEAGELLSKERKDLFWDFIEIWHNIKNDDVNSHTAKDCLKKILEHGRSLLTEPLSSLFEFSLMLRSASPKLVLYGQLAEESLSSFPLTDESNLTNVNGKSSEINQKKETEKSDGLHVGVNTRGGGGRCCWVDIGGSLFYDVSELLLWLRNPSDLDNHSFPQPEVFDFDHVHFDSSIGGSVAILYGALGTSCFRQFHIALVKASKEGKVKYVVRPVLLSGCEASIGHCGSVGAGGSLNLGGYGVELALKNMEYKAMDDSATRKGVTLEDPRTEDLSQEVRGFIFSKILERKPELTSEIMAFRDSLLSSTISDTLDVWELKDLGHQTAQRIVHASDPLQSMQEISQNFPSIVSSLSRMKLNDSVKEEITANQQLIPPGKSLMALNGALVNIEDIDLYLLIDIVHQDLFLADQFSKLKIPHSTVRKLLSTLPPPESNVFRVDFRSPHVHYLNNLEEDARYKRWRSNLNEILMPVFPGQLRYIRKNLFHAVYILDPATLCGLESIDMITSLYENNLPMRFGLVLYSSKFIMQIKKSGGKFSPESMKNTNQLEEDISTLIIHLFIYIKENHGIETAFQFLSNVHKLWTESDGPTDDAPEAHHVERAFVETILPKVKSPPQEILLKLEKEQTLREVSHESSEALINAMNDELPRIQEQVYYGHINSQTDVLDKFLSENGIQRYNPQIIADGNPRFVSLSAFILGEEPILNDINYLHSTGTNDDLKPVTHLLTVDVTSKKGMKLLHDGLQYLIGGSKSARVGVLFSANKSSDFSSLLFVKAFVFSASSHSQKKHVLDFLDKLCSFYEHYILAPTVAAESTQTLIDKVCELADTNGLPSKGYRSTLSEFSVDQVRDHLNKVAQFLYRQLGLEYGDSAVITNGRVTLIDESTFLSHDLHLLESVEFKQRTKHIVEIIEEVEWQDVDPDMLTSKFFSDIVMVLSSSMAMRDRSSESARFEVLNAQYSAIILNNENSGIHIDAVLDPLSPSGQKLSAILRVLWKYIQPSMRIVLNPLSSLSDLPLKNYYRYVVPTVDDFSSTDSTINGPKAFFANMPLSKTLTMNLDVPEPWLVEPVVAVHDLDNILLENLGDTRTLQAVFELEALILTGHCSEKDHNPPQGLQIILGSKSTPHLVDTLVMANLGYWQMKVSPGVWYLQLAPGRSSELYILKEDGDRNQDKQLSKRITISDLRGKVVHLTVVKKKGKEHEKLLVSDDNDNTQDKKGNGWNSNLLKWASGLIAGSELSKKSERASLERGKDRRDGKTINIFSIASGHLYERFLKIMILSVLKNTHRPVKFWFIKNYLSPPFKDVIPRMAQEYGFEYELVTYKWPTWLHKQKEKQRIIWAYKILFLDVIFPLSLEKVIFVDADQIVRADMAELYDMNLEGKPLAYTPFCDNNKEMDGYRFWRQGFWREHLRGKPYHISALYVVDLKKFRETAAGDNLRVVYETLSRDPNSLANLDQDLPNYAQHTVPIFSLPQEWLWCESWCGNATKSKAKTY</sequence>
<evidence type="ECO:0000256" key="7">
    <source>
        <dbReference type="ARBA" id="ARBA00022824"/>
    </source>
</evidence>
<dbReference type="GO" id="GO:0003980">
    <property type="term" value="F:UDP-glucose:glycoprotein glucosyltransferase activity"/>
    <property type="evidence" value="ECO:0007669"/>
    <property type="project" value="InterPro"/>
</dbReference>
<dbReference type="Pfam" id="PF18402">
    <property type="entry name" value="Thioredoxin_14"/>
    <property type="match status" value="1"/>
</dbReference>
<dbReference type="Proteomes" id="UP001163823">
    <property type="component" value="Chromosome 13"/>
</dbReference>
<keyword evidence="7" id="KW-0256">Endoplasmic reticulum</keyword>
<keyword evidence="6 9" id="KW-0732">Signal</keyword>
<dbReference type="Pfam" id="PF18404">
    <property type="entry name" value="Glyco_transf_24"/>
    <property type="match status" value="1"/>
</dbReference>
<feature type="domain" description="UDP-glucose:glycoprotein glucosyltransferase thioredoxin-like" evidence="13">
    <location>
        <begin position="752"/>
        <end position="988"/>
    </location>
</feature>
<name>A0AAD7KVH0_QUISA</name>
<dbReference type="InterPro" id="IPR009448">
    <property type="entry name" value="UDP-g_GGtrans"/>
</dbReference>
<dbReference type="GO" id="GO:0036503">
    <property type="term" value="P:ERAD pathway"/>
    <property type="evidence" value="ECO:0007669"/>
    <property type="project" value="TreeGrafter"/>
</dbReference>
<evidence type="ECO:0000256" key="2">
    <source>
        <dbReference type="ARBA" id="ARBA00004319"/>
    </source>
</evidence>
<comment type="cofactor">
    <cofactor evidence="1">
        <name>Ca(2+)</name>
        <dbReference type="ChEBI" id="CHEBI:29108"/>
    </cofactor>
</comment>
<dbReference type="InterPro" id="IPR029044">
    <property type="entry name" value="Nucleotide-diphossugar_trans"/>
</dbReference>
<dbReference type="InterPro" id="IPR040693">
    <property type="entry name" value="UGGT_TRXL_1"/>
</dbReference>
<dbReference type="KEGG" id="qsa:O6P43_031512"/>
<dbReference type="Pfam" id="PF18401">
    <property type="entry name" value="Thioredoxin_13"/>
    <property type="match status" value="1"/>
</dbReference>
<dbReference type="Pfam" id="PF06427">
    <property type="entry name" value="UDP-g_GGTase"/>
    <property type="match status" value="1"/>
</dbReference>
<dbReference type="GO" id="GO:0051082">
    <property type="term" value="F:unfolded protein binding"/>
    <property type="evidence" value="ECO:0007669"/>
    <property type="project" value="TreeGrafter"/>
</dbReference>
<comment type="similarity">
    <text evidence="4">Belongs to the glycosyltransferase 8 family.</text>
</comment>
<dbReference type="Pfam" id="PF18400">
    <property type="entry name" value="Thioredoxin_12"/>
    <property type="match status" value="1"/>
</dbReference>
<comment type="pathway">
    <text evidence="3">Protein modification; protein glycosylation.</text>
</comment>
<feature type="domain" description="UGGT thioredoxin-like" evidence="11">
    <location>
        <begin position="360"/>
        <end position="476"/>
    </location>
</feature>
<organism evidence="15 16">
    <name type="scientific">Quillaja saponaria</name>
    <name type="common">Soap bark tree</name>
    <dbReference type="NCBI Taxonomy" id="32244"/>
    <lineage>
        <taxon>Eukaryota</taxon>
        <taxon>Viridiplantae</taxon>
        <taxon>Streptophyta</taxon>
        <taxon>Embryophyta</taxon>
        <taxon>Tracheophyta</taxon>
        <taxon>Spermatophyta</taxon>
        <taxon>Magnoliopsida</taxon>
        <taxon>eudicotyledons</taxon>
        <taxon>Gunneridae</taxon>
        <taxon>Pentapetalae</taxon>
        <taxon>rosids</taxon>
        <taxon>fabids</taxon>
        <taxon>Fabales</taxon>
        <taxon>Quillajaceae</taxon>
        <taxon>Quillaja</taxon>
    </lineage>
</organism>
<accession>A0AAD7KVH0</accession>
<keyword evidence="8" id="KW-0325">Glycoprotein</keyword>
<dbReference type="PANTHER" id="PTHR11226">
    <property type="entry name" value="UDP-GLUCOSE GLYCOPROTEIN:GLUCOSYLTRANSFERASE"/>
    <property type="match status" value="1"/>
</dbReference>
<evidence type="ECO:0000256" key="3">
    <source>
        <dbReference type="ARBA" id="ARBA00004922"/>
    </source>
</evidence>
<dbReference type="Gene3D" id="3.90.550.10">
    <property type="entry name" value="Spore Coat Polysaccharide Biosynthesis Protein SpsA, Chain A"/>
    <property type="match status" value="1"/>
</dbReference>
<dbReference type="InterPro" id="IPR040525">
    <property type="entry name" value="UGGT_TRXL_4"/>
</dbReference>
<evidence type="ECO:0000313" key="16">
    <source>
        <dbReference type="Proteomes" id="UP001163823"/>
    </source>
</evidence>
<keyword evidence="5" id="KW-0808">Transferase</keyword>
<keyword evidence="16" id="KW-1185">Reference proteome</keyword>
<dbReference type="PANTHER" id="PTHR11226:SF0">
    <property type="entry name" value="UDP-GLUCOSE:GLYCOPROTEIN GLUCOSYLTRANSFERASE"/>
    <property type="match status" value="1"/>
</dbReference>
<dbReference type="InterPro" id="IPR040694">
    <property type="entry name" value="UGGT_TRXL_2"/>
</dbReference>
<feature type="signal peptide" evidence="9">
    <location>
        <begin position="1"/>
        <end position="28"/>
    </location>
</feature>
<evidence type="ECO:0000259" key="11">
    <source>
        <dbReference type="Pfam" id="PF18401"/>
    </source>
</evidence>
<dbReference type="InterPro" id="IPR040692">
    <property type="entry name" value="UGGT_TRXL_3"/>
</dbReference>
<dbReference type="InterPro" id="IPR040497">
    <property type="entry name" value="Glyco_transf_24"/>
</dbReference>
<evidence type="ECO:0000259" key="10">
    <source>
        <dbReference type="Pfam" id="PF18400"/>
    </source>
</evidence>
<feature type="chain" id="PRO_5041971993" evidence="9">
    <location>
        <begin position="29"/>
        <end position="1540"/>
    </location>
</feature>
<evidence type="ECO:0000259" key="13">
    <source>
        <dbReference type="Pfam" id="PF18403"/>
    </source>
</evidence>
<dbReference type="EMBL" id="JARAOO010000013">
    <property type="protein sequence ID" value="KAJ7946609.1"/>
    <property type="molecule type" value="Genomic_DNA"/>
</dbReference>